<keyword evidence="1" id="KW-1133">Transmembrane helix</keyword>
<evidence type="ECO:0000256" key="1">
    <source>
        <dbReference type="SAM" id="Phobius"/>
    </source>
</evidence>
<dbReference type="EMBL" id="LAZR01002476">
    <property type="protein sequence ID" value="KKN29574.1"/>
    <property type="molecule type" value="Genomic_DNA"/>
</dbReference>
<protein>
    <submittedName>
        <fullName evidence="2">Uncharacterized protein</fullName>
    </submittedName>
</protein>
<sequence length="66" mass="7514">MVNKLEGSFHYKTLSTSSNIFSPPMPMKSIFAALFDLVTTSFSYICLLETISFLNHVLMKKLTHQI</sequence>
<organism evidence="2">
    <name type="scientific">marine sediment metagenome</name>
    <dbReference type="NCBI Taxonomy" id="412755"/>
    <lineage>
        <taxon>unclassified sequences</taxon>
        <taxon>metagenomes</taxon>
        <taxon>ecological metagenomes</taxon>
    </lineage>
</organism>
<evidence type="ECO:0000313" key="2">
    <source>
        <dbReference type="EMBL" id="KKN29574.1"/>
    </source>
</evidence>
<gene>
    <name evidence="2" type="ORF">LCGC14_0842690</name>
</gene>
<keyword evidence="1" id="KW-0812">Transmembrane</keyword>
<comment type="caution">
    <text evidence="2">The sequence shown here is derived from an EMBL/GenBank/DDBJ whole genome shotgun (WGS) entry which is preliminary data.</text>
</comment>
<name>A0A0F9PHD6_9ZZZZ</name>
<feature type="transmembrane region" description="Helical" evidence="1">
    <location>
        <begin position="30"/>
        <end position="54"/>
    </location>
</feature>
<keyword evidence="1" id="KW-0472">Membrane</keyword>
<reference evidence="2" key="1">
    <citation type="journal article" date="2015" name="Nature">
        <title>Complex archaea that bridge the gap between prokaryotes and eukaryotes.</title>
        <authorList>
            <person name="Spang A."/>
            <person name="Saw J.H."/>
            <person name="Jorgensen S.L."/>
            <person name="Zaremba-Niedzwiedzka K."/>
            <person name="Martijn J."/>
            <person name="Lind A.E."/>
            <person name="van Eijk R."/>
            <person name="Schleper C."/>
            <person name="Guy L."/>
            <person name="Ettema T.J."/>
        </authorList>
    </citation>
    <scope>NUCLEOTIDE SEQUENCE</scope>
</reference>
<proteinExistence type="predicted"/>
<accession>A0A0F9PHD6</accession>
<dbReference type="AlphaFoldDB" id="A0A0F9PHD6"/>